<sequence length="485" mass="53794">MGCSNNCTAWQVGEGQIYHADPDVAGPGILTVFIASSALALLLALVHLCLTPSLTPNDNIVDFWVPELCPLIIEFLTEPTSAARRLKRLKDGMPHSSRKTTKRQDLSARVIEKVILNLSDQLLLTGLAVLIAGFWTHCSISVYHFALASDLAWFASNVHLITLAVLWRYLRDRPVLRDWRALLMASMAIFLVASTILQGHQGWYSSWPYDAQCIFDNFALAAIGGGPARWMYANLVLILISYPPNILLLYQGPSDLCTQWLYTEPRQAMQTIAKSLRKERPSITTESPRITKCKRAFYSILIAVIEGCHSGWAFAYILVETFNVSRWINWLFCLAWFGLGIASVLKDKNIPRTEMDGNENAMTFGQIVPILVLGSTIFVAREAYEDVKIEMAKEDLSIGGTSTSSLINSRVTATPASHVGQSFEMSGALQDSDDDTSHLPASLRRVDTEMGGRSQASGLEGRGNRVEPQRRSTFPHKSSIDLRVT</sequence>
<keyword evidence="2" id="KW-0812">Transmembrane</keyword>
<evidence type="ECO:0000313" key="3">
    <source>
        <dbReference type="EMBL" id="KAL2037154.1"/>
    </source>
</evidence>
<evidence type="ECO:0000256" key="1">
    <source>
        <dbReference type="SAM" id="MobiDB-lite"/>
    </source>
</evidence>
<dbReference type="EMBL" id="JBEFKJ010000044">
    <property type="protein sequence ID" value="KAL2037154.1"/>
    <property type="molecule type" value="Genomic_DNA"/>
</dbReference>
<keyword evidence="2" id="KW-1133">Transmembrane helix</keyword>
<dbReference type="PANTHER" id="PTHR37577:SF1">
    <property type="entry name" value="INTEGRAL MEMBRANE PROTEIN"/>
    <property type="match status" value="1"/>
</dbReference>
<feature type="transmembrane region" description="Helical" evidence="2">
    <location>
        <begin position="327"/>
        <end position="345"/>
    </location>
</feature>
<feature type="transmembrane region" description="Helical" evidence="2">
    <location>
        <begin position="122"/>
        <end position="145"/>
    </location>
</feature>
<evidence type="ECO:0000313" key="4">
    <source>
        <dbReference type="Proteomes" id="UP001590950"/>
    </source>
</evidence>
<dbReference type="Proteomes" id="UP001590950">
    <property type="component" value="Unassembled WGS sequence"/>
</dbReference>
<keyword evidence="2" id="KW-0472">Membrane</keyword>
<accession>A0ABR3ZUA4</accession>
<feature type="transmembrane region" description="Helical" evidence="2">
    <location>
        <begin position="151"/>
        <end position="170"/>
    </location>
</feature>
<proteinExistence type="predicted"/>
<dbReference type="PANTHER" id="PTHR37577">
    <property type="entry name" value="INTEGRAL MEMBRANE PROTEIN"/>
    <property type="match status" value="1"/>
</dbReference>
<comment type="caution">
    <text evidence="3">The sequence shown here is derived from an EMBL/GenBank/DDBJ whole genome shotgun (WGS) entry which is preliminary data.</text>
</comment>
<evidence type="ECO:0000256" key="2">
    <source>
        <dbReference type="SAM" id="Phobius"/>
    </source>
</evidence>
<feature type="region of interest" description="Disordered" evidence="1">
    <location>
        <begin position="446"/>
        <end position="485"/>
    </location>
</feature>
<feature type="transmembrane region" description="Helical" evidence="2">
    <location>
        <begin position="28"/>
        <end position="50"/>
    </location>
</feature>
<gene>
    <name evidence="3" type="ORF">N7G274_010150</name>
</gene>
<reference evidence="3 4" key="1">
    <citation type="submission" date="2024-09" db="EMBL/GenBank/DDBJ databases">
        <title>Rethinking Asexuality: The Enigmatic Case of Functional Sexual Genes in Lepraria (Stereocaulaceae).</title>
        <authorList>
            <person name="Doellman M."/>
            <person name="Sun Y."/>
            <person name="Barcenas-Pena A."/>
            <person name="Lumbsch H.T."/>
            <person name="Grewe F."/>
        </authorList>
    </citation>
    <scope>NUCLEOTIDE SEQUENCE [LARGE SCALE GENOMIC DNA]</scope>
    <source>
        <strain evidence="3 4">Mercado 3170</strain>
    </source>
</reference>
<feature type="transmembrane region" description="Helical" evidence="2">
    <location>
        <begin position="182"/>
        <end position="200"/>
    </location>
</feature>
<organism evidence="3 4">
    <name type="scientific">Stereocaulon virgatum</name>
    <dbReference type="NCBI Taxonomy" id="373712"/>
    <lineage>
        <taxon>Eukaryota</taxon>
        <taxon>Fungi</taxon>
        <taxon>Dikarya</taxon>
        <taxon>Ascomycota</taxon>
        <taxon>Pezizomycotina</taxon>
        <taxon>Lecanoromycetes</taxon>
        <taxon>OSLEUM clade</taxon>
        <taxon>Lecanoromycetidae</taxon>
        <taxon>Lecanorales</taxon>
        <taxon>Lecanorineae</taxon>
        <taxon>Stereocaulaceae</taxon>
        <taxon>Stereocaulon</taxon>
    </lineage>
</organism>
<feature type="transmembrane region" description="Helical" evidence="2">
    <location>
        <begin position="230"/>
        <end position="250"/>
    </location>
</feature>
<name>A0ABR3ZUA4_9LECA</name>
<keyword evidence="4" id="KW-1185">Reference proteome</keyword>
<feature type="transmembrane region" description="Helical" evidence="2">
    <location>
        <begin position="296"/>
        <end position="315"/>
    </location>
</feature>
<dbReference type="InterPro" id="IPR053018">
    <property type="entry name" value="Elsinochrome_Biosynth-Asso"/>
</dbReference>
<protein>
    <submittedName>
        <fullName evidence="3">Uncharacterized protein</fullName>
    </submittedName>
</protein>